<name>A0A6J7W2D4_9ZZZZ</name>
<proteinExistence type="predicted"/>
<dbReference type="EMBL" id="CAFBRY010000013">
    <property type="protein sequence ID" value="CAB5143311.1"/>
    <property type="molecule type" value="Genomic_DNA"/>
</dbReference>
<sequence>MPCLASALTNGAAMPRSLKVVVISVNGVASIKLASAKFVEM</sequence>
<protein>
    <submittedName>
        <fullName evidence="1">Unannotated protein</fullName>
    </submittedName>
</protein>
<dbReference type="AlphaFoldDB" id="A0A6J7W2D4"/>
<gene>
    <name evidence="1" type="ORF">UFOPK4427_00633</name>
</gene>
<organism evidence="1">
    <name type="scientific">freshwater metagenome</name>
    <dbReference type="NCBI Taxonomy" id="449393"/>
    <lineage>
        <taxon>unclassified sequences</taxon>
        <taxon>metagenomes</taxon>
        <taxon>ecological metagenomes</taxon>
    </lineage>
</organism>
<evidence type="ECO:0000313" key="1">
    <source>
        <dbReference type="EMBL" id="CAB5143311.1"/>
    </source>
</evidence>
<accession>A0A6J7W2D4</accession>
<reference evidence="1" key="1">
    <citation type="submission" date="2020-05" db="EMBL/GenBank/DDBJ databases">
        <authorList>
            <person name="Chiriac C."/>
            <person name="Salcher M."/>
            <person name="Ghai R."/>
            <person name="Kavagutti S V."/>
        </authorList>
    </citation>
    <scope>NUCLEOTIDE SEQUENCE</scope>
</reference>